<evidence type="ECO:0000313" key="3">
    <source>
        <dbReference type="Proteomes" id="UP001188597"/>
    </source>
</evidence>
<dbReference type="Proteomes" id="UP001188597">
    <property type="component" value="Unassembled WGS sequence"/>
</dbReference>
<feature type="region of interest" description="Disordered" evidence="1">
    <location>
        <begin position="60"/>
        <end position="99"/>
    </location>
</feature>
<dbReference type="PANTHER" id="PTHR15503">
    <property type="entry name" value="LDOC1 RELATED"/>
    <property type="match status" value="1"/>
</dbReference>
<gene>
    <name evidence="2" type="ORF">RJ639_012837</name>
</gene>
<protein>
    <recommendedName>
        <fullName evidence="4">Gag-pol polyprotein</fullName>
    </recommendedName>
</protein>
<dbReference type="InterPro" id="IPR032567">
    <property type="entry name" value="RTL1-rel"/>
</dbReference>
<proteinExistence type="predicted"/>
<comment type="caution">
    <text evidence="2">The sequence shown here is derived from an EMBL/GenBank/DDBJ whole genome shotgun (WGS) entry which is preliminary data.</text>
</comment>
<name>A0AA88VJF5_9ASTE</name>
<evidence type="ECO:0000313" key="2">
    <source>
        <dbReference type="EMBL" id="KAK3009852.1"/>
    </source>
</evidence>
<accession>A0AA88VJF5</accession>
<dbReference type="Gene3D" id="2.40.70.10">
    <property type="entry name" value="Acid Proteases"/>
    <property type="match status" value="1"/>
</dbReference>
<dbReference type="AlphaFoldDB" id="A0AA88VJF5"/>
<feature type="region of interest" description="Disordered" evidence="1">
    <location>
        <begin position="1"/>
        <end position="27"/>
    </location>
</feature>
<dbReference type="Pfam" id="PF08284">
    <property type="entry name" value="RVP_2"/>
    <property type="match status" value="1"/>
</dbReference>
<evidence type="ECO:0008006" key="4">
    <source>
        <dbReference type="Google" id="ProtNLM"/>
    </source>
</evidence>
<reference evidence="2" key="1">
    <citation type="submission" date="2022-12" db="EMBL/GenBank/DDBJ databases">
        <title>Draft genome assemblies for two species of Escallonia (Escalloniales).</title>
        <authorList>
            <person name="Chanderbali A."/>
            <person name="Dervinis C."/>
            <person name="Anghel I."/>
            <person name="Soltis D."/>
            <person name="Soltis P."/>
            <person name="Zapata F."/>
        </authorList>
    </citation>
    <scope>NUCLEOTIDE SEQUENCE</scope>
    <source>
        <strain evidence="2">UCBG64.0493</strain>
        <tissue evidence="2">Leaf</tissue>
    </source>
</reference>
<dbReference type="InterPro" id="IPR021109">
    <property type="entry name" value="Peptidase_aspartic_dom_sf"/>
</dbReference>
<sequence length="250" mass="27979">MADEGTQRRNNHEFNAKGQDGHNPQDLRDKLIPLQLQTYMAIVDRALAIKNDLEEQYNVDKEPFRAPSYGGQENRNSGNVKPVGRDRGNLQGNAEKPRMQGRAYALKSQEVRDTSGVIEGTLTIFQCVARVLFDPGSTISFISSYMVPMLPQEPELLPYVLEVSTPLGESTLVSLIYKSCAMIVGEHTVYADLIILPMRGFDILLRMDCLSSNRVSLDHLHKVVIFTTFDGESCKFQGRKDGDMNIILAI</sequence>
<keyword evidence="3" id="KW-1185">Reference proteome</keyword>
<evidence type="ECO:0000256" key="1">
    <source>
        <dbReference type="SAM" id="MobiDB-lite"/>
    </source>
</evidence>
<organism evidence="2 3">
    <name type="scientific">Escallonia herrerae</name>
    <dbReference type="NCBI Taxonomy" id="1293975"/>
    <lineage>
        <taxon>Eukaryota</taxon>
        <taxon>Viridiplantae</taxon>
        <taxon>Streptophyta</taxon>
        <taxon>Embryophyta</taxon>
        <taxon>Tracheophyta</taxon>
        <taxon>Spermatophyta</taxon>
        <taxon>Magnoliopsida</taxon>
        <taxon>eudicotyledons</taxon>
        <taxon>Gunneridae</taxon>
        <taxon>Pentapetalae</taxon>
        <taxon>asterids</taxon>
        <taxon>campanulids</taxon>
        <taxon>Escalloniales</taxon>
        <taxon>Escalloniaceae</taxon>
        <taxon>Escallonia</taxon>
    </lineage>
</organism>
<dbReference type="CDD" id="cd00303">
    <property type="entry name" value="retropepsin_like"/>
    <property type="match status" value="1"/>
</dbReference>
<dbReference type="PANTHER" id="PTHR15503:SF45">
    <property type="entry name" value="RNA-DIRECTED DNA POLYMERASE HOMOLOG"/>
    <property type="match status" value="1"/>
</dbReference>
<dbReference type="EMBL" id="JAVXUP010001603">
    <property type="protein sequence ID" value="KAK3009852.1"/>
    <property type="molecule type" value="Genomic_DNA"/>
</dbReference>